<evidence type="ECO:0000256" key="4">
    <source>
        <dbReference type="ARBA" id="ARBA00023125"/>
    </source>
</evidence>
<evidence type="ECO:0000256" key="3">
    <source>
        <dbReference type="ARBA" id="ARBA00023082"/>
    </source>
</evidence>
<dbReference type="Pfam" id="PF08281">
    <property type="entry name" value="Sigma70_r4_2"/>
    <property type="match status" value="1"/>
</dbReference>
<sequence length="185" mass="20756">MGAQVRERDDEWTGWMRQAVAGDDEAYHRLLKAITPVLRAASRRGLARAGQPPDQAEDIVQEILLAVHLKRHTWDVNAPFAPWLFAIARNKLIDMLRRRGRRVFVDIDDFSEILADEPAAPTVSASEVEAQLKTLPQRQRDVLQSIAVEAASIKQTAQRFSMSEGAVRVALHRALSSLTAKLRDN</sequence>
<evidence type="ECO:0000256" key="2">
    <source>
        <dbReference type="ARBA" id="ARBA00023015"/>
    </source>
</evidence>
<dbReference type="KEGG" id="aol:S58_49520"/>
<dbReference type="HOGENOM" id="CLU_047691_10_2_5"/>
<dbReference type="InterPro" id="IPR013249">
    <property type="entry name" value="RNA_pol_sigma70_r4_t2"/>
</dbReference>
<evidence type="ECO:0000259" key="6">
    <source>
        <dbReference type="Pfam" id="PF04542"/>
    </source>
</evidence>
<dbReference type="GO" id="GO:0016987">
    <property type="term" value="F:sigma factor activity"/>
    <property type="evidence" value="ECO:0007669"/>
    <property type="project" value="UniProtKB-KW"/>
</dbReference>
<organism evidence="8 9">
    <name type="scientific">Bradyrhizobium oligotrophicum S58</name>
    <dbReference type="NCBI Taxonomy" id="1245469"/>
    <lineage>
        <taxon>Bacteria</taxon>
        <taxon>Pseudomonadati</taxon>
        <taxon>Pseudomonadota</taxon>
        <taxon>Alphaproteobacteria</taxon>
        <taxon>Hyphomicrobiales</taxon>
        <taxon>Nitrobacteraceae</taxon>
        <taxon>Bradyrhizobium</taxon>
    </lineage>
</organism>
<dbReference type="AlphaFoldDB" id="M4ZBU8"/>
<dbReference type="Pfam" id="PF04542">
    <property type="entry name" value="Sigma70_r2"/>
    <property type="match status" value="1"/>
</dbReference>
<evidence type="ECO:0000259" key="7">
    <source>
        <dbReference type="Pfam" id="PF08281"/>
    </source>
</evidence>
<dbReference type="STRING" id="1245469.S58_49520"/>
<keyword evidence="9" id="KW-1185">Reference proteome</keyword>
<dbReference type="InterPro" id="IPR036388">
    <property type="entry name" value="WH-like_DNA-bd_sf"/>
</dbReference>
<evidence type="ECO:0000256" key="5">
    <source>
        <dbReference type="ARBA" id="ARBA00023163"/>
    </source>
</evidence>
<reference evidence="8 9" key="1">
    <citation type="journal article" date="2013" name="Appl. Environ. Microbiol.">
        <title>Genome analysis suggests that the soil oligotrophic bacterium Agromonas oligotrophica (Bradyrhizobium oligotrophicum) is a nitrogen-fixing symbiont of Aeschynomene indica.</title>
        <authorList>
            <person name="Okubo T."/>
            <person name="Fukushima S."/>
            <person name="Itakura M."/>
            <person name="Oshima K."/>
            <person name="Longtonglang A."/>
            <person name="Teaumroong N."/>
            <person name="Mitsui H."/>
            <person name="Hattori M."/>
            <person name="Hattori R."/>
            <person name="Hattori T."/>
            <person name="Minamisawa K."/>
        </authorList>
    </citation>
    <scope>NUCLEOTIDE SEQUENCE [LARGE SCALE GENOMIC DNA]</scope>
    <source>
        <strain evidence="8 9">S58</strain>
    </source>
</reference>
<dbReference type="InterPro" id="IPR013324">
    <property type="entry name" value="RNA_pol_sigma_r3/r4-like"/>
</dbReference>
<keyword evidence="5" id="KW-0804">Transcription</keyword>
<evidence type="ECO:0000313" key="9">
    <source>
        <dbReference type="Proteomes" id="UP000011841"/>
    </source>
</evidence>
<dbReference type="NCBIfam" id="TIGR02937">
    <property type="entry name" value="sigma70-ECF"/>
    <property type="match status" value="1"/>
</dbReference>
<dbReference type="InterPro" id="IPR007627">
    <property type="entry name" value="RNA_pol_sigma70_r2"/>
</dbReference>
<dbReference type="PATRIC" id="fig|1245469.3.peg.5069"/>
<dbReference type="InterPro" id="IPR014284">
    <property type="entry name" value="RNA_pol_sigma-70_dom"/>
</dbReference>
<keyword evidence="4" id="KW-0238">DNA-binding</keyword>
<feature type="domain" description="RNA polymerase sigma factor 70 region 4 type 2" evidence="7">
    <location>
        <begin position="127"/>
        <end position="177"/>
    </location>
</feature>
<keyword evidence="3" id="KW-0731">Sigma factor</keyword>
<name>M4ZBU8_9BRAD</name>
<dbReference type="NCBIfam" id="NF009165">
    <property type="entry name" value="PRK12512.1"/>
    <property type="match status" value="1"/>
</dbReference>
<dbReference type="GO" id="GO:0003677">
    <property type="term" value="F:DNA binding"/>
    <property type="evidence" value="ECO:0007669"/>
    <property type="project" value="UniProtKB-KW"/>
</dbReference>
<proteinExistence type="inferred from homology"/>
<evidence type="ECO:0000313" key="8">
    <source>
        <dbReference type="EMBL" id="BAM90931.1"/>
    </source>
</evidence>
<gene>
    <name evidence="8" type="ORF">S58_49520</name>
</gene>
<dbReference type="Gene3D" id="1.10.1740.10">
    <property type="match status" value="1"/>
</dbReference>
<dbReference type="Gene3D" id="1.10.10.10">
    <property type="entry name" value="Winged helix-like DNA-binding domain superfamily/Winged helix DNA-binding domain"/>
    <property type="match status" value="1"/>
</dbReference>
<feature type="domain" description="RNA polymerase sigma-70 region 2" evidence="6">
    <location>
        <begin position="41"/>
        <end position="102"/>
    </location>
</feature>
<dbReference type="InterPro" id="IPR013325">
    <property type="entry name" value="RNA_pol_sigma_r2"/>
</dbReference>
<dbReference type="Proteomes" id="UP000011841">
    <property type="component" value="Chromosome"/>
</dbReference>
<comment type="similarity">
    <text evidence="1">Belongs to the sigma-70 factor family. ECF subfamily.</text>
</comment>
<dbReference type="PANTHER" id="PTHR43133:SF58">
    <property type="entry name" value="ECF RNA POLYMERASE SIGMA FACTOR SIGD"/>
    <property type="match status" value="1"/>
</dbReference>
<keyword evidence="2" id="KW-0805">Transcription regulation</keyword>
<dbReference type="SUPFAM" id="SSF88946">
    <property type="entry name" value="Sigma2 domain of RNA polymerase sigma factors"/>
    <property type="match status" value="1"/>
</dbReference>
<dbReference type="SUPFAM" id="SSF88659">
    <property type="entry name" value="Sigma3 and sigma4 domains of RNA polymerase sigma factors"/>
    <property type="match status" value="1"/>
</dbReference>
<evidence type="ECO:0000256" key="1">
    <source>
        <dbReference type="ARBA" id="ARBA00010641"/>
    </source>
</evidence>
<dbReference type="InterPro" id="IPR039425">
    <property type="entry name" value="RNA_pol_sigma-70-like"/>
</dbReference>
<dbReference type="eggNOG" id="COG1595">
    <property type="taxonomic scope" value="Bacteria"/>
</dbReference>
<accession>M4ZBU8</accession>
<dbReference type="EMBL" id="AP012603">
    <property type="protein sequence ID" value="BAM90931.1"/>
    <property type="molecule type" value="Genomic_DNA"/>
</dbReference>
<protein>
    <submittedName>
        <fullName evidence="8">Putative RNA polymerase ECF-type sigma factor</fullName>
    </submittedName>
</protein>
<dbReference type="PANTHER" id="PTHR43133">
    <property type="entry name" value="RNA POLYMERASE ECF-TYPE SIGMA FACTO"/>
    <property type="match status" value="1"/>
</dbReference>
<dbReference type="GO" id="GO:0006352">
    <property type="term" value="P:DNA-templated transcription initiation"/>
    <property type="evidence" value="ECO:0007669"/>
    <property type="project" value="InterPro"/>
</dbReference>